<evidence type="ECO:0000313" key="4">
    <source>
        <dbReference type="Proteomes" id="UP000184225"/>
    </source>
</evidence>
<feature type="compositionally biased region" description="Basic residues" evidence="2">
    <location>
        <begin position="91"/>
        <end position="100"/>
    </location>
</feature>
<sequence>MNTIYIEAFSGLSGNMLLSAFSELLEDYEQLIDLPKKLHLPDGKIEIKEVDKNGINCKYVEVIDLNLDKENSAAHSHTHSHTHTHDGHTHSHDHHHGNHRHLSDIQKIIDHAHISEGAKKIAHEIFLMIGKAESKIHDMPLETIHFHEISGVDSIIDIVGNAVLIDKLNISKVYSTPICTGFGMVSTQHGMLPVPAPATGELLQGMPIYSGNEEGEKITPTGAAILKYLNPDFTNTTYTPTKTAYGPGKKDFINANVVRISLLKDDSCDNKKSKYLQLEASIDDMSPEYLGADFQEDLLISGAVDFSITQQLMKKGRLAFLLSVILPEDKLKNVSNYLFDNTSTIGVRYYQIDRIELPRIQKKNQTALGEVVVKEVTTPSGIKKMKPEFDDVQKIAKKTFQSPFQVINKINNKS</sequence>
<gene>
    <name evidence="3" type="ORF">SAMN04488096_10637</name>
</gene>
<dbReference type="Proteomes" id="UP000184225">
    <property type="component" value="Unassembled WGS sequence"/>
</dbReference>
<dbReference type="EMBL" id="FQYY01000006">
    <property type="protein sequence ID" value="SHI94803.1"/>
    <property type="molecule type" value="Genomic_DNA"/>
</dbReference>
<dbReference type="AlphaFoldDB" id="A0A1M6FAU6"/>
<accession>A0A1M6FAU6</accession>
<dbReference type="InterPro" id="IPR002822">
    <property type="entry name" value="Ni_insertion"/>
</dbReference>
<name>A0A1M6FAU6_9FLAO</name>
<evidence type="ECO:0000256" key="2">
    <source>
        <dbReference type="SAM" id="MobiDB-lite"/>
    </source>
</evidence>
<evidence type="ECO:0000256" key="1">
    <source>
        <dbReference type="ARBA" id="ARBA00022596"/>
    </source>
</evidence>
<evidence type="ECO:0000313" key="3">
    <source>
        <dbReference type="EMBL" id="SHI94803.1"/>
    </source>
</evidence>
<organism evidence="3 4">
    <name type="scientific">Mesonia phycicola</name>
    <dbReference type="NCBI Taxonomy" id="579105"/>
    <lineage>
        <taxon>Bacteria</taxon>
        <taxon>Pseudomonadati</taxon>
        <taxon>Bacteroidota</taxon>
        <taxon>Flavobacteriia</taxon>
        <taxon>Flavobacteriales</taxon>
        <taxon>Flavobacteriaceae</taxon>
        <taxon>Mesonia</taxon>
    </lineage>
</organism>
<keyword evidence="1" id="KW-0533">Nickel</keyword>
<reference evidence="3" key="1">
    <citation type="submission" date="2016-11" db="EMBL/GenBank/DDBJ databases">
        <authorList>
            <person name="Jaros S."/>
            <person name="Januszkiewicz K."/>
            <person name="Wedrychowicz H."/>
        </authorList>
    </citation>
    <scope>NUCLEOTIDE SEQUENCE [LARGE SCALE GENOMIC DNA]</scope>
    <source>
        <strain evidence="3">DSM 21425</strain>
    </source>
</reference>
<evidence type="ECO:0008006" key="5">
    <source>
        <dbReference type="Google" id="ProtNLM"/>
    </source>
</evidence>
<dbReference type="PANTHER" id="PTHR36566:SF1">
    <property type="entry name" value="PYRIDINIUM-3,5-BISTHIOCARBOXYLIC ACID MONONUCLEOTIDE NICKEL INSERTION PROTEIN"/>
    <property type="match status" value="1"/>
</dbReference>
<dbReference type="PANTHER" id="PTHR36566">
    <property type="entry name" value="NICKEL INSERTION PROTEIN-RELATED"/>
    <property type="match status" value="1"/>
</dbReference>
<keyword evidence="4" id="KW-1185">Reference proteome</keyword>
<proteinExistence type="predicted"/>
<dbReference type="RefSeq" id="WP_073151138.1">
    <property type="nucleotide sequence ID" value="NZ_FQYY01000006.1"/>
</dbReference>
<protein>
    <recommendedName>
        <fullName evidence="5">Nickel insertion protein</fullName>
    </recommendedName>
</protein>
<dbReference type="Pfam" id="PF01969">
    <property type="entry name" value="Ni_insertion"/>
    <property type="match status" value="1"/>
</dbReference>
<dbReference type="NCBIfam" id="TIGR00299">
    <property type="entry name" value="nickel pincer cofactor biosynthesis protein LarC"/>
    <property type="match status" value="1"/>
</dbReference>
<feature type="region of interest" description="Disordered" evidence="2">
    <location>
        <begin position="71"/>
        <end position="100"/>
    </location>
</feature>
<dbReference type="STRING" id="579105.SAMN04488096_10637"/>
<dbReference type="OrthoDB" id="9765625at2"/>
<dbReference type="Gene3D" id="3.30.70.1380">
    <property type="entry name" value="Transcriptional regulatory protein pf0864 domain like"/>
    <property type="match status" value="1"/>
</dbReference>